<dbReference type="Proteomes" id="UP000813824">
    <property type="component" value="Unassembled WGS sequence"/>
</dbReference>
<evidence type="ECO:0000256" key="3">
    <source>
        <dbReference type="ARBA" id="ARBA00023235"/>
    </source>
</evidence>
<dbReference type="GO" id="GO:0043138">
    <property type="term" value="F:3'-5' DNA helicase activity"/>
    <property type="evidence" value="ECO:0007669"/>
    <property type="project" value="TreeGrafter"/>
</dbReference>
<dbReference type="GO" id="GO:0003677">
    <property type="term" value="F:DNA binding"/>
    <property type="evidence" value="ECO:0007669"/>
    <property type="project" value="UniProtKB-KW"/>
</dbReference>
<dbReference type="InterPro" id="IPR014001">
    <property type="entry name" value="Helicase_ATP-bd"/>
</dbReference>
<dbReference type="Gene3D" id="3.40.50.300">
    <property type="entry name" value="P-loop containing nucleotide triphosphate hydrolases"/>
    <property type="match status" value="1"/>
</dbReference>
<dbReference type="GO" id="GO:0009378">
    <property type="term" value="F:four-way junction helicase activity"/>
    <property type="evidence" value="ECO:0007669"/>
    <property type="project" value="TreeGrafter"/>
</dbReference>
<evidence type="ECO:0000256" key="1">
    <source>
        <dbReference type="ARBA" id="ARBA00005446"/>
    </source>
</evidence>
<dbReference type="AlphaFoldDB" id="A0A8K0XNE3"/>
<comment type="similarity">
    <text evidence="1">Belongs to the helicase family. RecQ subfamily.</text>
</comment>
<dbReference type="GO" id="GO:0005634">
    <property type="term" value="C:nucleus"/>
    <property type="evidence" value="ECO:0007669"/>
    <property type="project" value="TreeGrafter"/>
</dbReference>
<gene>
    <name evidence="6" type="ORF">BXZ70DRAFT_1065905</name>
</gene>
<dbReference type="PANTHER" id="PTHR13710:SF153">
    <property type="entry name" value="RECQ-LIKE DNA HELICASE BLM"/>
    <property type="match status" value="1"/>
</dbReference>
<dbReference type="GO" id="GO:0005524">
    <property type="term" value="F:ATP binding"/>
    <property type="evidence" value="ECO:0007669"/>
    <property type="project" value="InterPro"/>
</dbReference>
<dbReference type="InterPro" id="IPR027417">
    <property type="entry name" value="P-loop_NTPase"/>
</dbReference>
<dbReference type="PANTHER" id="PTHR13710">
    <property type="entry name" value="DNA HELICASE RECQ FAMILY MEMBER"/>
    <property type="match status" value="1"/>
</dbReference>
<keyword evidence="7" id="KW-1185">Reference proteome</keyword>
<dbReference type="EMBL" id="JAEVFJ010000022">
    <property type="protein sequence ID" value="KAH8096825.1"/>
    <property type="molecule type" value="Genomic_DNA"/>
</dbReference>
<keyword evidence="2" id="KW-0238">DNA-binding</keyword>
<evidence type="ECO:0000256" key="2">
    <source>
        <dbReference type="ARBA" id="ARBA00023125"/>
    </source>
</evidence>
<evidence type="ECO:0000313" key="6">
    <source>
        <dbReference type="EMBL" id="KAH8096825.1"/>
    </source>
</evidence>
<dbReference type="GO" id="GO:0005737">
    <property type="term" value="C:cytoplasm"/>
    <property type="evidence" value="ECO:0007669"/>
    <property type="project" value="TreeGrafter"/>
</dbReference>
<feature type="domain" description="Helicase ATP-binding" evidence="5">
    <location>
        <begin position="34"/>
        <end position="202"/>
    </location>
</feature>
<proteinExistence type="inferred from homology"/>
<keyword evidence="4" id="KW-0539">Nucleus</keyword>
<dbReference type="GO" id="GO:0005694">
    <property type="term" value="C:chromosome"/>
    <property type="evidence" value="ECO:0007669"/>
    <property type="project" value="TreeGrafter"/>
</dbReference>
<name>A0A8K0XNE3_9AGAR</name>
<dbReference type="Pfam" id="PF00270">
    <property type="entry name" value="DEAD"/>
    <property type="match status" value="1"/>
</dbReference>
<accession>A0A8K0XNE3</accession>
<keyword evidence="3" id="KW-0413">Isomerase</keyword>
<dbReference type="PROSITE" id="PS51192">
    <property type="entry name" value="HELICASE_ATP_BIND_1"/>
    <property type="match status" value="1"/>
</dbReference>
<sequence length="202" mass="22174">MTAATAQEPSESGCRISCFSAVVTRIRDFQLDHGLDLINGRDVFLVTAPGSGKTLVSIAPLLWAQSMKQSGIAIVVEPSKTGNSIVFAKYGIDAVAINENTLREEFTRTKTSLFGRFKTTASPGSDIHAVFMTPWMLNSDGFFKLLQNQDIKAAIRWCVIDEAHLVSEQGTVWREPYNAIKLLRPRLLSSTTYLAITGTCSQ</sequence>
<protein>
    <recommendedName>
        <fullName evidence="5">Helicase ATP-binding domain-containing protein</fullName>
    </recommendedName>
</protein>
<dbReference type="GO" id="GO:0000724">
    <property type="term" value="P:double-strand break repair via homologous recombination"/>
    <property type="evidence" value="ECO:0007669"/>
    <property type="project" value="TreeGrafter"/>
</dbReference>
<comment type="caution">
    <text evidence="6">The sequence shown here is derived from an EMBL/GenBank/DDBJ whole genome shotgun (WGS) entry which is preliminary data.</text>
</comment>
<dbReference type="OrthoDB" id="3260945at2759"/>
<evidence type="ECO:0000256" key="4">
    <source>
        <dbReference type="ARBA" id="ARBA00023242"/>
    </source>
</evidence>
<evidence type="ECO:0000259" key="5">
    <source>
        <dbReference type="PROSITE" id="PS51192"/>
    </source>
</evidence>
<dbReference type="SUPFAM" id="SSF52540">
    <property type="entry name" value="P-loop containing nucleoside triphosphate hydrolases"/>
    <property type="match status" value="1"/>
</dbReference>
<evidence type="ECO:0000313" key="7">
    <source>
        <dbReference type="Proteomes" id="UP000813824"/>
    </source>
</evidence>
<reference evidence="6" key="1">
    <citation type="journal article" date="2021" name="New Phytol.">
        <title>Evolutionary innovations through gain and loss of genes in the ectomycorrhizal Boletales.</title>
        <authorList>
            <person name="Wu G."/>
            <person name="Miyauchi S."/>
            <person name="Morin E."/>
            <person name="Kuo A."/>
            <person name="Drula E."/>
            <person name="Varga T."/>
            <person name="Kohler A."/>
            <person name="Feng B."/>
            <person name="Cao Y."/>
            <person name="Lipzen A."/>
            <person name="Daum C."/>
            <person name="Hundley H."/>
            <person name="Pangilinan J."/>
            <person name="Johnson J."/>
            <person name="Barry K."/>
            <person name="LaButti K."/>
            <person name="Ng V."/>
            <person name="Ahrendt S."/>
            <person name="Min B."/>
            <person name="Choi I.G."/>
            <person name="Park H."/>
            <person name="Plett J.M."/>
            <person name="Magnuson J."/>
            <person name="Spatafora J.W."/>
            <person name="Nagy L.G."/>
            <person name="Henrissat B."/>
            <person name="Grigoriev I.V."/>
            <person name="Yang Z.L."/>
            <person name="Xu J."/>
            <person name="Martin F.M."/>
        </authorList>
    </citation>
    <scope>NUCLEOTIDE SEQUENCE</scope>
    <source>
        <strain evidence="6">KKN 215</strain>
    </source>
</reference>
<organism evidence="6 7">
    <name type="scientific">Cristinia sonorae</name>
    <dbReference type="NCBI Taxonomy" id="1940300"/>
    <lineage>
        <taxon>Eukaryota</taxon>
        <taxon>Fungi</taxon>
        <taxon>Dikarya</taxon>
        <taxon>Basidiomycota</taxon>
        <taxon>Agaricomycotina</taxon>
        <taxon>Agaricomycetes</taxon>
        <taxon>Agaricomycetidae</taxon>
        <taxon>Agaricales</taxon>
        <taxon>Pleurotineae</taxon>
        <taxon>Stephanosporaceae</taxon>
        <taxon>Cristinia</taxon>
    </lineage>
</organism>
<dbReference type="InterPro" id="IPR011545">
    <property type="entry name" value="DEAD/DEAH_box_helicase_dom"/>
</dbReference>